<proteinExistence type="predicted"/>
<evidence type="ECO:0000313" key="1">
    <source>
        <dbReference type="EMBL" id="JAD57682.1"/>
    </source>
</evidence>
<protein>
    <submittedName>
        <fullName evidence="1">Uncharacterized protein</fullName>
    </submittedName>
</protein>
<organism evidence="1">
    <name type="scientific">Arundo donax</name>
    <name type="common">Giant reed</name>
    <name type="synonym">Donax arundinaceus</name>
    <dbReference type="NCBI Taxonomy" id="35708"/>
    <lineage>
        <taxon>Eukaryota</taxon>
        <taxon>Viridiplantae</taxon>
        <taxon>Streptophyta</taxon>
        <taxon>Embryophyta</taxon>
        <taxon>Tracheophyta</taxon>
        <taxon>Spermatophyta</taxon>
        <taxon>Magnoliopsida</taxon>
        <taxon>Liliopsida</taxon>
        <taxon>Poales</taxon>
        <taxon>Poaceae</taxon>
        <taxon>PACMAD clade</taxon>
        <taxon>Arundinoideae</taxon>
        <taxon>Arundineae</taxon>
        <taxon>Arundo</taxon>
    </lineage>
</organism>
<accession>A0A0A9BEG6</accession>
<dbReference type="EMBL" id="GBRH01240213">
    <property type="protein sequence ID" value="JAD57682.1"/>
    <property type="molecule type" value="Transcribed_RNA"/>
</dbReference>
<dbReference type="AlphaFoldDB" id="A0A0A9BEG6"/>
<reference evidence="1" key="1">
    <citation type="submission" date="2014-09" db="EMBL/GenBank/DDBJ databases">
        <authorList>
            <person name="Magalhaes I.L.F."/>
            <person name="Oliveira U."/>
            <person name="Santos F.R."/>
            <person name="Vidigal T.H.D.A."/>
            <person name="Brescovit A.D."/>
            <person name="Santos A.J."/>
        </authorList>
    </citation>
    <scope>NUCLEOTIDE SEQUENCE</scope>
    <source>
        <tissue evidence="1">Shoot tissue taken approximately 20 cm above the soil surface</tissue>
    </source>
</reference>
<name>A0A0A9BEG6_ARUDO</name>
<sequence>MPYLLSKDCFLTKRKTVVLWIQLSHMDKRYNVH</sequence>
<reference evidence="1" key="2">
    <citation type="journal article" date="2015" name="Data Brief">
        <title>Shoot transcriptome of the giant reed, Arundo donax.</title>
        <authorList>
            <person name="Barrero R.A."/>
            <person name="Guerrero F.D."/>
            <person name="Moolhuijzen P."/>
            <person name="Goolsby J.A."/>
            <person name="Tidwell J."/>
            <person name="Bellgard S.E."/>
            <person name="Bellgard M.I."/>
        </authorList>
    </citation>
    <scope>NUCLEOTIDE SEQUENCE</scope>
    <source>
        <tissue evidence="1">Shoot tissue taken approximately 20 cm above the soil surface</tissue>
    </source>
</reference>